<name>A0A085WMY2_9BACT</name>
<keyword evidence="2" id="KW-1185">Reference proteome</keyword>
<organism evidence="1 2">
    <name type="scientific">Hyalangium minutum</name>
    <dbReference type="NCBI Taxonomy" id="394096"/>
    <lineage>
        <taxon>Bacteria</taxon>
        <taxon>Pseudomonadati</taxon>
        <taxon>Myxococcota</taxon>
        <taxon>Myxococcia</taxon>
        <taxon>Myxococcales</taxon>
        <taxon>Cystobacterineae</taxon>
        <taxon>Archangiaceae</taxon>
        <taxon>Hyalangium</taxon>
    </lineage>
</organism>
<proteinExistence type="predicted"/>
<accession>A0A085WMY2</accession>
<dbReference type="STRING" id="394096.DB31_6947"/>
<reference evidence="1 2" key="1">
    <citation type="submission" date="2014-04" db="EMBL/GenBank/DDBJ databases">
        <title>Genome assembly of Hyalangium minutum DSM 14724.</title>
        <authorList>
            <person name="Sharma G."/>
            <person name="Subramanian S."/>
        </authorList>
    </citation>
    <scope>NUCLEOTIDE SEQUENCE [LARGE SCALE GENOMIC DNA]</scope>
    <source>
        <strain evidence="1 2">DSM 14724</strain>
    </source>
</reference>
<dbReference type="Proteomes" id="UP000028725">
    <property type="component" value="Unassembled WGS sequence"/>
</dbReference>
<protein>
    <submittedName>
        <fullName evidence="1">Uncharacterized protein</fullName>
    </submittedName>
</protein>
<comment type="caution">
    <text evidence="1">The sequence shown here is derived from an EMBL/GenBank/DDBJ whole genome shotgun (WGS) entry which is preliminary data.</text>
</comment>
<evidence type="ECO:0000313" key="2">
    <source>
        <dbReference type="Proteomes" id="UP000028725"/>
    </source>
</evidence>
<dbReference type="EMBL" id="JMCB01000005">
    <property type="protein sequence ID" value="KFE69045.1"/>
    <property type="molecule type" value="Genomic_DNA"/>
</dbReference>
<dbReference type="AlphaFoldDB" id="A0A085WMY2"/>
<gene>
    <name evidence="1" type="ORF">DB31_6947</name>
</gene>
<evidence type="ECO:0000313" key="1">
    <source>
        <dbReference type="EMBL" id="KFE69045.1"/>
    </source>
</evidence>
<sequence length="56" mass="6769">MPKYRALAHLLEPFFYEERFDWFAWWPPGGDNLRRWMRRLCSSSSRTQGSDWSGDA</sequence>